<accession>A0A1E5L9K5</accession>
<name>A0A1E5L9K5_9FIRM</name>
<dbReference type="GO" id="GO:0006508">
    <property type="term" value="P:proteolysis"/>
    <property type="evidence" value="ECO:0007669"/>
    <property type="project" value="InterPro"/>
</dbReference>
<dbReference type="Pfam" id="PF05362">
    <property type="entry name" value="Lon_C"/>
    <property type="match status" value="1"/>
</dbReference>
<keyword evidence="1" id="KW-0812">Transmembrane</keyword>
<reference evidence="3 4" key="1">
    <citation type="submission" date="2016-09" db="EMBL/GenBank/DDBJ databases">
        <title>Desulfuribacillus arsenicus sp. nov., an obligately anaerobic, dissimilatory arsenic- and antimonate-reducing bacterium isolated from anoxic sediments.</title>
        <authorList>
            <person name="Abin C.A."/>
            <person name="Hollibaugh J.T."/>
        </authorList>
    </citation>
    <scope>NUCLEOTIDE SEQUENCE [LARGE SCALE GENOMIC DNA]</scope>
    <source>
        <strain evidence="3 4">MLFW-2</strain>
    </source>
</reference>
<gene>
    <name evidence="3" type="ORF">BHU72_00770</name>
</gene>
<dbReference type="Gene3D" id="3.30.230.10">
    <property type="match status" value="1"/>
</dbReference>
<dbReference type="OrthoDB" id="2195098at2"/>
<dbReference type="Proteomes" id="UP000095255">
    <property type="component" value="Unassembled WGS sequence"/>
</dbReference>
<feature type="domain" description="Lon proteolytic" evidence="2">
    <location>
        <begin position="157"/>
        <end position="224"/>
    </location>
</feature>
<organism evidence="3 4">
    <name type="scientific">Desulfuribacillus stibiiarsenatis</name>
    <dbReference type="NCBI Taxonomy" id="1390249"/>
    <lineage>
        <taxon>Bacteria</taxon>
        <taxon>Bacillati</taxon>
        <taxon>Bacillota</taxon>
        <taxon>Desulfuribacillia</taxon>
        <taxon>Desulfuribacillales</taxon>
        <taxon>Desulfuribacillaceae</taxon>
        <taxon>Desulfuribacillus</taxon>
    </lineage>
</organism>
<dbReference type="GO" id="GO:0004176">
    <property type="term" value="F:ATP-dependent peptidase activity"/>
    <property type="evidence" value="ECO:0007669"/>
    <property type="project" value="InterPro"/>
</dbReference>
<protein>
    <recommendedName>
        <fullName evidence="2">Lon proteolytic domain-containing protein</fullName>
    </recommendedName>
</protein>
<evidence type="ECO:0000313" key="4">
    <source>
        <dbReference type="Proteomes" id="UP000095255"/>
    </source>
</evidence>
<comment type="caution">
    <text evidence="3">The sequence shown here is derived from an EMBL/GenBank/DDBJ whole genome shotgun (WGS) entry which is preliminary data.</text>
</comment>
<evidence type="ECO:0000259" key="2">
    <source>
        <dbReference type="Pfam" id="PF05362"/>
    </source>
</evidence>
<dbReference type="InterPro" id="IPR014721">
    <property type="entry name" value="Ribsml_uS5_D2-typ_fold_subgr"/>
</dbReference>
<dbReference type="SUPFAM" id="SSF54211">
    <property type="entry name" value="Ribosomal protein S5 domain 2-like"/>
    <property type="match status" value="1"/>
</dbReference>
<evidence type="ECO:0000256" key="1">
    <source>
        <dbReference type="SAM" id="Phobius"/>
    </source>
</evidence>
<feature type="transmembrane region" description="Helical" evidence="1">
    <location>
        <begin position="22"/>
        <end position="47"/>
    </location>
</feature>
<dbReference type="AlphaFoldDB" id="A0A1E5L9K5"/>
<keyword evidence="4" id="KW-1185">Reference proteome</keyword>
<dbReference type="InterPro" id="IPR008269">
    <property type="entry name" value="Lon_proteolytic"/>
</dbReference>
<evidence type="ECO:0000313" key="3">
    <source>
        <dbReference type="EMBL" id="OEH86832.1"/>
    </source>
</evidence>
<sequence length="271" mass="30890">MGQDIHDDDNFSFRLTRKEWRVTFLIIILPIILILVLGSILIIPYYADFVGSGEITSISEIGVQGSVNFVSIYAGYTENYFDKFLVMAITENRVVFTPIDKEIIEDYEWELEYGKEILHDVIENAINIAIEESGQASELFEERWDEIVASTEEFYGDSIGLMLAIGLTEELNDEDFSRGGKYKIAGTGTVEEDGYIGSIGFLKEKILAAEENHVDYFLIPKDKEFFNEYGFEYGISNEVEAYKIKEETNIKVEIIPVETINEALSFLRSLP</sequence>
<dbReference type="EMBL" id="MJAT01000001">
    <property type="protein sequence ID" value="OEH86832.1"/>
    <property type="molecule type" value="Genomic_DNA"/>
</dbReference>
<keyword evidence="1" id="KW-0472">Membrane</keyword>
<keyword evidence="1" id="KW-1133">Transmembrane helix</keyword>
<dbReference type="InterPro" id="IPR020568">
    <property type="entry name" value="Ribosomal_Su5_D2-typ_SF"/>
</dbReference>
<dbReference type="GO" id="GO:0004252">
    <property type="term" value="F:serine-type endopeptidase activity"/>
    <property type="evidence" value="ECO:0007669"/>
    <property type="project" value="InterPro"/>
</dbReference>
<proteinExistence type="predicted"/>
<dbReference type="STRING" id="1390249.BHU72_00770"/>
<dbReference type="RefSeq" id="WP_069700710.1">
    <property type="nucleotide sequence ID" value="NZ_MJAT01000001.1"/>
</dbReference>